<gene>
    <name evidence="3" type="primary">dnaJ</name>
    <name evidence="3" type="ORF">SOCEGT47_007090</name>
</gene>
<dbReference type="CDD" id="cd06257">
    <property type="entry name" value="DnaJ"/>
    <property type="match status" value="1"/>
</dbReference>
<keyword evidence="1" id="KW-0143">Chaperone</keyword>
<feature type="domain" description="J" evidence="2">
    <location>
        <begin position="4"/>
        <end position="68"/>
    </location>
</feature>
<dbReference type="PANTHER" id="PTHR43096:SF48">
    <property type="entry name" value="CHAPERONE PROTEIN DNAJ"/>
    <property type="match status" value="1"/>
</dbReference>
<dbReference type="PROSITE" id="PS00636">
    <property type="entry name" value="DNAJ_1"/>
    <property type="match status" value="1"/>
</dbReference>
<accession>A0A4P2PUD2</accession>
<evidence type="ECO:0000259" key="2">
    <source>
        <dbReference type="PROSITE" id="PS50076"/>
    </source>
</evidence>
<dbReference type="RefSeq" id="WP_129345288.1">
    <property type="nucleotide sequence ID" value="NZ_CP012670.1"/>
</dbReference>
<evidence type="ECO:0000313" key="3">
    <source>
        <dbReference type="EMBL" id="AUX20244.1"/>
    </source>
</evidence>
<name>A0A4P2PUD2_SORCE</name>
<dbReference type="CDD" id="cd10747">
    <property type="entry name" value="DnaJ_C"/>
    <property type="match status" value="1"/>
</dbReference>
<dbReference type="Pfam" id="PF01556">
    <property type="entry name" value="DnaJ_C"/>
    <property type="match status" value="1"/>
</dbReference>
<reference evidence="3 4" key="1">
    <citation type="submission" date="2015-09" db="EMBL/GenBank/DDBJ databases">
        <title>Sorangium comparison.</title>
        <authorList>
            <person name="Zaburannyi N."/>
            <person name="Bunk B."/>
            <person name="Overmann J."/>
            <person name="Mueller R."/>
        </authorList>
    </citation>
    <scope>NUCLEOTIDE SEQUENCE [LARGE SCALE GENOMIC DNA]</scope>
    <source>
        <strain evidence="3 4">So ceGT47</strain>
    </source>
</reference>
<dbReference type="Gene3D" id="1.10.287.110">
    <property type="entry name" value="DnaJ domain"/>
    <property type="match status" value="1"/>
</dbReference>
<protein>
    <submittedName>
        <fullName evidence="3">Molecular chaperone DnaJ</fullName>
    </submittedName>
</protein>
<organism evidence="3 4">
    <name type="scientific">Sorangium cellulosum</name>
    <name type="common">Polyangium cellulosum</name>
    <dbReference type="NCBI Taxonomy" id="56"/>
    <lineage>
        <taxon>Bacteria</taxon>
        <taxon>Pseudomonadati</taxon>
        <taxon>Myxococcota</taxon>
        <taxon>Polyangia</taxon>
        <taxon>Polyangiales</taxon>
        <taxon>Polyangiaceae</taxon>
        <taxon>Sorangium</taxon>
    </lineage>
</organism>
<dbReference type="GO" id="GO:0042026">
    <property type="term" value="P:protein refolding"/>
    <property type="evidence" value="ECO:0007669"/>
    <property type="project" value="TreeGrafter"/>
</dbReference>
<dbReference type="SUPFAM" id="SSF49493">
    <property type="entry name" value="HSP40/DnaJ peptide-binding domain"/>
    <property type="match status" value="2"/>
</dbReference>
<dbReference type="InterPro" id="IPR036869">
    <property type="entry name" value="J_dom_sf"/>
</dbReference>
<dbReference type="PANTHER" id="PTHR43096">
    <property type="entry name" value="DNAJ HOMOLOG 1, MITOCHONDRIAL-RELATED"/>
    <property type="match status" value="1"/>
</dbReference>
<dbReference type="GO" id="GO:0051082">
    <property type="term" value="F:unfolded protein binding"/>
    <property type="evidence" value="ECO:0007669"/>
    <property type="project" value="InterPro"/>
</dbReference>
<dbReference type="InterPro" id="IPR018253">
    <property type="entry name" value="DnaJ_domain_CS"/>
</dbReference>
<dbReference type="Pfam" id="PF00226">
    <property type="entry name" value="DnaJ"/>
    <property type="match status" value="1"/>
</dbReference>
<proteinExistence type="predicted"/>
<dbReference type="InterPro" id="IPR001623">
    <property type="entry name" value="DnaJ_domain"/>
</dbReference>
<dbReference type="Gene3D" id="2.60.260.20">
    <property type="entry name" value="Urease metallochaperone UreE, N-terminal domain"/>
    <property type="match status" value="2"/>
</dbReference>
<dbReference type="Proteomes" id="UP000295781">
    <property type="component" value="Chromosome"/>
</dbReference>
<evidence type="ECO:0000313" key="4">
    <source>
        <dbReference type="Proteomes" id="UP000295781"/>
    </source>
</evidence>
<evidence type="ECO:0000256" key="1">
    <source>
        <dbReference type="ARBA" id="ARBA00023186"/>
    </source>
</evidence>
<dbReference type="SUPFAM" id="SSF46565">
    <property type="entry name" value="Chaperone J-domain"/>
    <property type="match status" value="1"/>
</dbReference>
<dbReference type="InterPro" id="IPR008971">
    <property type="entry name" value="HSP40/DnaJ_pept-bd"/>
</dbReference>
<dbReference type="EMBL" id="CP012670">
    <property type="protein sequence ID" value="AUX20244.1"/>
    <property type="molecule type" value="Genomic_DNA"/>
</dbReference>
<dbReference type="PROSITE" id="PS50076">
    <property type="entry name" value="DNAJ_2"/>
    <property type="match status" value="1"/>
</dbReference>
<dbReference type="SMART" id="SM00271">
    <property type="entry name" value="DnaJ"/>
    <property type="match status" value="1"/>
</dbReference>
<sequence length="321" mass="34725">MARDLYSVLGVSRDADEDTIKKAFRKLAMKYHPDKSPGKANEQKFKEINQAHEVLSNKTKRALYDEFGEESLSQNFDAERARAYRRYASARPAGGGRGVPGGFDVQDIFGGSGAGGGDFGDILGDLFGRARGGGAGRRAQAVRGRGSDVEQDLTIDFVSAVRGTTLQLQRPGEPEPVTVRVPPGAAEGSRLRIRGQGAPGIGGGEPGDLLLNIHVTPHPFFKREGDDLHLDVPITLGEAYRGDKIRIPTPDGEVTLKVPARTQTGQVIRLRGKGIARKGKEPGDLYVKFLVHVPTVDDPEVAKAIELLDRKTEAPRGELRF</sequence>
<dbReference type="GO" id="GO:0005737">
    <property type="term" value="C:cytoplasm"/>
    <property type="evidence" value="ECO:0007669"/>
    <property type="project" value="TreeGrafter"/>
</dbReference>
<dbReference type="FunFam" id="2.60.260.20:FF:000013">
    <property type="entry name" value="DnaJ subfamily B member 11"/>
    <property type="match status" value="1"/>
</dbReference>
<dbReference type="PRINTS" id="PR00625">
    <property type="entry name" value="JDOMAIN"/>
</dbReference>
<dbReference type="OrthoDB" id="9779889at2"/>
<dbReference type="AlphaFoldDB" id="A0A4P2PUD2"/>
<dbReference type="InterPro" id="IPR002939">
    <property type="entry name" value="DnaJ_C"/>
</dbReference>